<keyword evidence="1" id="KW-1133">Transmembrane helix</keyword>
<feature type="transmembrane region" description="Helical" evidence="1">
    <location>
        <begin position="20"/>
        <end position="41"/>
    </location>
</feature>
<keyword evidence="3" id="KW-1185">Reference proteome</keyword>
<accession>A0A1T4T378</accession>
<dbReference type="RefSeq" id="WP_170921169.1">
    <property type="nucleotide sequence ID" value="NZ_FUWJ01000012.1"/>
</dbReference>
<dbReference type="Proteomes" id="UP000190092">
    <property type="component" value="Unassembled WGS sequence"/>
</dbReference>
<evidence type="ECO:0000313" key="2">
    <source>
        <dbReference type="EMBL" id="SKA34721.1"/>
    </source>
</evidence>
<gene>
    <name evidence="2" type="ORF">SAMN02745126_05523</name>
</gene>
<protein>
    <submittedName>
        <fullName evidence="2">Uncharacterized protein</fullName>
    </submittedName>
</protein>
<name>A0A1T4T378_9HYPH</name>
<reference evidence="3" key="1">
    <citation type="submission" date="2017-02" db="EMBL/GenBank/DDBJ databases">
        <authorList>
            <person name="Varghese N."/>
            <person name="Submissions S."/>
        </authorList>
    </citation>
    <scope>NUCLEOTIDE SEQUENCE [LARGE SCALE GENOMIC DNA]</scope>
    <source>
        <strain evidence="3">ATCC 27094</strain>
    </source>
</reference>
<dbReference type="AlphaFoldDB" id="A0A1T4T378"/>
<sequence>MHWTGKLSEVVYGTIPFHLIMFVLLVLLVLLVFWPEIALWLPQHMKSG</sequence>
<evidence type="ECO:0000313" key="3">
    <source>
        <dbReference type="Proteomes" id="UP000190092"/>
    </source>
</evidence>
<dbReference type="EMBL" id="FUWJ01000012">
    <property type="protein sequence ID" value="SKA34721.1"/>
    <property type="molecule type" value="Genomic_DNA"/>
</dbReference>
<keyword evidence="1" id="KW-0472">Membrane</keyword>
<proteinExistence type="predicted"/>
<dbReference type="STRING" id="225324.SAMN02745126_05523"/>
<organism evidence="2 3">
    <name type="scientific">Enhydrobacter aerosaccus</name>
    <dbReference type="NCBI Taxonomy" id="225324"/>
    <lineage>
        <taxon>Bacteria</taxon>
        <taxon>Pseudomonadati</taxon>
        <taxon>Pseudomonadota</taxon>
        <taxon>Alphaproteobacteria</taxon>
        <taxon>Hyphomicrobiales</taxon>
        <taxon>Enhydrobacter</taxon>
    </lineage>
</organism>
<keyword evidence="1" id="KW-0812">Transmembrane</keyword>
<evidence type="ECO:0000256" key="1">
    <source>
        <dbReference type="SAM" id="Phobius"/>
    </source>
</evidence>